<dbReference type="Pfam" id="PF01135">
    <property type="entry name" value="PCMT"/>
    <property type="match status" value="1"/>
</dbReference>
<evidence type="ECO:0000256" key="4">
    <source>
        <dbReference type="ARBA" id="ARBA00013346"/>
    </source>
</evidence>
<keyword evidence="13" id="KW-1185">Reference proteome</keyword>
<sequence>MSDRDPTPGEIAAYIERLTRRLSLDGALTGARWREALSDVPRHLFVPDVAWASPGGSEPPYLVNRKASPAAWWDAVYSDTVLITQYDDGASDLASGGKRPTSSNSAPSLVVEFLESLSVQDGNRVLEVGTGTGWTAGLLSSRLGPDNVATIEIDRTLAAQAAENLKAAGYVPHLVVGDGETGLPDAAPYDRVHITCSVTRIPYAWVEQTRPGGIIVVPCINEFSDGDGHLTRLEVSGDGTATGRFPHAASFMMLRRQRYDPRPLGSYLHHEDDADRTRTTIDPRTIGQAGYGAELGIGAKVPGCQARLREADDGSGEATYWLIETDRGRGAGSWAVVEYVPGHDTYAVDQYGARRLWDEVTGAYQWWRDAGEPGRDRYGVTVTPQGQHIWLDSADNVIGPQTR</sequence>
<reference evidence="12 13" key="1">
    <citation type="journal article" date="2019" name="Int. J. Syst. Evol. Microbiol.">
        <title>The Global Catalogue of Microorganisms (GCM) 10K type strain sequencing project: providing services to taxonomists for standard genome sequencing and annotation.</title>
        <authorList>
            <consortium name="The Broad Institute Genomics Platform"/>
            <consortium name="The Broad Institute Genome Sequencing Center for Infectious Disease"/>
            <person name="Wu L."/>
            <person name="Ma J."/>
        </authorList>
    </citation>
    <scope>NUCLEOTIDE SEQUENCE [LARGE SCALE GENOMIC DNA]</scope>
    <source>
        <strain evidence="12 13">JCM 3325</strain>
    </source>
</reference>
<evidence type="ECO:0000256" key="10">
    <source>
        <dbReference type="ARBA" id="ARBA00031323"/>
    </source>
</evidence>
<evidence type="ECO:0000256" key="6">
    <source>
        <dbReference type="ARBA" id="ARBA00022603"/>
    </source>
</evidence>
<evidence type="ECO:0000313" key="13">
    <source>
        <dbReference type="Proteomes" id="UP001501231"/>
    </source>
</evidence>
<evidence type="ECO:0000256" key="9">
    <source>
        <dbReference type="ARBA" id="ARBA00030757"/>
    </source>
</evidence>
<evidence type="ECO:0000256" key="2">
    <source>
        <dbReference type="ARBA" id="ARBA00005369"/>
    </source>
</evidence>
<dbReference type="SUPFAM" id="SSF53335">
    <property type="entry name" value="S-adenosyl-L-methionine-dependent methyltransferases"/>
    <property type="match status" value="1"/>
</dbReference>
<keyword evidence="7" id="KW-0808">Transferase</keyword>
<comment type="caution">
    <text evidence="12">The sequence shown here is derived from an EMBL/GenBank/DDBJ whole genome shotgun (WGS) entry which is preliminary data.</text>
</comment>
<name>A0ABN3JFK6_9ACTN</name>
<dbReference type="InterPro" id="IPR000682">
    <property type="entry name" value="PCMT"/>
</dbReference>
<organism evidence="12 13">
    <name type="scientific">Actinomadura vinacea</name>
    <dbReference type="NCBI Taxonomy" id="115336"/>
    <lineage>
        <taxon>Bacteria</taxon>
        <taxon>Bacillati</taxon>
        <taxon>Actinomycetota</taxon>
        <taxon>Actinomycetes</taxon>
        <taxon>Streptosporangiales</taxon>
        <taxon>Thermomonosporaceae</taxon>
        <taxon>Actinomadura</taxon>
    </lineage>
</organism>
<comment type="subcellular location">
    <subcellularLocation>
        <location evidence="1">Cytoplasm</location>
    </subcellularLocation>
</comment>
<evidence type="ECO:0000256" key="7">
    <source>
        <dbReference type="ARBA" id="ARBA00022679"/>
    </source>
</evidence>
<accession>A0ABN3JFK6</accession>
<evidence type="ECO:0000256" key="8">
    <source>
        <dbReference type="ARBA" id="ARBA00022691"/>
    </source>
</evidence>
<dbReference type="EC" id="2.1.1.77" evidence="3"/>
<evidence type="ECO:0000256" key="5">
    <source>
        <dbReference type="ARBA" id="ARBA00022490"/>
    </source>
</evidence>
<comment type="similarity">
    <text evidence="2">Belongs to the methyltransferase superfamily. L-isoaspartyl/D-aspartyl protein methyltransferase family.</text>
</comment>
<dbReference type="EMBL" id="BAAARW010000016">
    <property type="protein sequence ID" value="GAA2427163.1"/>
    <property type="molecule type" value="Genomic_DNA"/>
</dbReference>
<evidence type="ECO:0000313" key="12">
    <source>
        <dbReference type="EMBL" id="GAA2427163.1"/>
    </source>
</evidence>
<dbReference type="Proteomes" id="UP001501231">
    <property type="component" value="Unassembled WGS sequence"/>
</dbReference>
<protein>
    <recommendedName>
        <fullName evidence="4">Protein-L-isoaspartate O-methyltransferase</fullName>
        <ecNumber evidence="3">2.1.1.77</ecNumber>
    </recommendedName>
    <alternativeName>
        <fullName evidence="11">L-isoaspartyl protein carboxyl methyltransferase</fullName>
    </alternativeName>
    <alternativeName>
        <fullName evidence="9">Protein L-isoaspartyl methyltransferase</fullName>
    </alternativeName>
    <alternativeName>
        <fullName evidence="10">Protein-beta-aspartate methyltransferase</fullName>
    </alternativeName>
</protein>
<gene>
    <name evidence="12" type="ORF">GCM10010191_45020</name>
</gene>
<evidence type="ECO:0000256" key="3">
    <source>
        <dbReference type="ARBA" id="ARBA00011890"/>
    </source>
</evidence>
<dbReference type="PANTHER" id="PTHR11579">
    <property type="entry name" value="PROTEIN-L-ISOASPARTATE O-METHYLTRANSFERASE"/>
    <property type="match status" value="1"/>
</dbReference>
<dbReference type="PANTHER" id="PTHR11579:SF0">
    <property type="entry name" value="PROTEIN-L-ISOASPARTATE(D-ASPARTATE) O-METHYLTRANSFERASE"/>
    <property type="match status" value="1"/>
</dbReference>
<keyword evidence="8" id="KW-0949">S-adenosyl-L-methionine</keyword>
<dbReference type="RefSeq" id="WP_344591353.1">
    <property type="nucleotide sequence ID" value="NZ_BAAARW010000016.1"/>
</dbReference>
<dbReference type="Gene3D" id="3.40.50.150">
    <property type="entry name" value="Vaccinia Virus protein VP39"/>
    <property type="match status" value="1"/>
</dbReference>
<dbReference type="InterPro" id="IPR029063">
    <property type="entry name" value="SAM-dependent_MTases_sf"/>
</dbReference>
<dbReference type="GO" id="GO:0008168">
    <property type="term" value="F:methyltransferase activity"/>
    <property type="evidence" value="ECO:0007669"/>
    <property type="project" value="UniProtKB-KW"/>
</dbReference>
<proteinExistence type="inferred from homology"/>
<dbReference type="CDD" id="cd02440">
    <property type="entry name" value="AdoMet_MTases"/>
    <property type="match status" value="1"/>
</dbReference>
<keyword evidence="6 12" id="KW-0489">Methyltransferase</keyword>
<evidence type="ECO:0000256" key="11">
    <source>
        <dbReference type="ARBA" id="ARBA00031350"/>
    </source>
</evidence>
<dbReference type="GO" id="GO:0032259">
    <property type="term" value="P:methylation"/>
    <property type="evidence" value="ECO:0007669"/>
    <property type="project" value="UniProtKB-KW"/>
</dbReference>
<keyword evidence="5" id="KW-0963">Cytoplasm</keyword>
<evidence type="ECO:0000256" key="1">
    <source>
        <dbReference type="ARBA" id="ARBA00004496"/>
    </source>
</evidence>